<dbReference type="InterPro" id="IPR012349">
    <property type="entry name" value="Split_barrel_FMN-bd"/>
</dbReference>
<proteinExistence type="predicted"/>
<dbReference type="Pfam" id="PF01243">
    <property type="entry name" value="PNPOx_N"/>
    <property type="match status" value="1"/>
</dbReference>
<evidence type="ECO:0000313" key="3">
    <source>
        <dbReference type="Proteomes" id="UP001296706"/>
    </source>
</evidence>
<dbReference type="InterPro" id="IPR011576">
    <property type="entry name" value="Pyridox_Oxase_N"/>
</dbReference>
<sequence>MAKVFERVDAAMAAWIEKQPVFFVATAPLAGDGLVNLSPKGTMGTFRMVDEHTFAYLDMTGSGVETIAHLRENGRICVMFCAFDGRPNIVRLHGTGRTVTPGDPAFEEMLAGFGEAGEERRRYLRGVIVVDVTRVSDSCGYAVPRMDLVEERETLDAVWQSRDDERIARYHVQRNANSLDGLPALPVAVPAGEAPA</sequence>
<keyword evidence="3" id="KW-1185">Reference proteome</keyword>
<evidence type="ECO:0000259" key="1">
    <source>
        <dbReference type="Pfam" id="PF01243"/>
    </source>
</evidence>
<dbReference type="EMBL" id="JAAXKY010000200">
    <property type="protein sequence ID" value="NMH82137.1"/>
    <property type="molecule type" value="Genomic_DNA"/>
</dbReference>
<dbReference type="Proteomes" id="UP001296706">
    <property type="component" value="Unassembled WGS sequence"/>
</dbReference>
<accession>A0ABX1RP13</accession>
<dbReference type="RefSeq" id="WP_169400151.1">
    <property type="nucleotide sequence ID" value="NZ_BAAAJH010000014.1"/>
</dbReference>
<dbReference type="PANTHER" id="PTHR39336">
    <property type="entry name" value="PYRIDOXAMINE PHOSPHATE OXIDASE FAMILY PROTEIN (AFU_ORTHOLOGUE AFUA_6G11440)"/>
    <property type="match status" value="1"/>
</dbReference>
<evidence type="ECO:0000313" key="2">
    <source>
        <dbReference type="EMBL" id="NMH82137.1"/>
    </source>
</evidence>
<reference evidence="2 3" key="1">
    <citation type="submission" date="2020-04" db="EMBL/GenBank/DDBJ databases">
        <authorList>
            <person name="Klaysubun C."/>
            <person name="Duangmal K."/>
            <person name="Lipun K."/>
        </authorList>
    </citation>
    <scope>NUCLEOTIDE SEQUENCE [LARGE SCALE GENOMIC DNA]</scope>
    <source>
        <strain evidence="2 3">JCM 11839</strain>
    </source>
</reference>
<gene>
    <name evidence="2" type="ORF">HF577_34245</name>
</gene>
<feature type="domain" description="Pyridoxamine 5'-phosphate oxidase N-terminal" evidence="1">
    <location>
        <begin position="9"/>
        <end position="138"/>
    </location>
</feature>
<protein>
    <submittedName>
        <fullName evidence="2">Pyridoxamine 5'-phosphate oxidase family protein</fullName>
    </submittedName>
</protein>
<dbReference type="SUPFAM" id="SSF50475">
    <property type="entry name" value="FMN-binding split barrel"/>
    <property type="match status" value="1"/>
</dbReference>
<name>A0ABX1RP13_9PSEU</name>
<comment type="caution">
    <text evidence="2">The sequence shown here is derived from an EMBL/GenBank/DDBJ whole genome shotgun (WGS) entry which is preliminary data.</text>
</comment>
<organism evidence="2 3">
    <name type="scientific">Pseudonocardia xinjiangensis</name>
    <dbReference type="NCBI Taxonomy" id="75289"/>
    <lineage>
        <taxon>Bacteria</taxon>
        <taxon>Bacillati</taxon>
        <taxon>Actinomycetota</taxon>
        <taxon>Actinomycetes</taxon>
        <taxon>Pseudonocardiales</taxon>
        <taxon>Pseudonocardiaceae</taxon>
        <taxon>Pseudonocardia</taxon>
    </lineage>
</organism>
<dbReference type="Gene3D" id="2.30.110.10">
    <property type="entry name" value="Electron Transport, Fmn-binding Protein, Chain A"/>
    <property type="match status" value="1"/>
</dbReference>
<dbReference type="PANTHER" id="PTHR39336:SF1">
    <property type="entry name" value="PYRIDOXAMINE PHOSPHATE OXIDASE FAMILY PROTEIN (AFU_ORTHOLOGUE AFUA_6G11440)"/>
    <property type="match status" value="1"/>
</dbReference>